<dbReference type="Gene3D" id="3.40.50.720">
    <property type="entry name" value="NAD(P)-binding Rossmann-like Domain"/>
    <property type="match status" value="1"/>
</dbReference>
<evidence type="ECO:0000313" key="3">
    <source>
        <dbReference type="Proteomes" id="UP000294947"/>
    </source>
</evidence>
<organism evidence="2 3">
    <name type="scientific">Saccharopolyspora elongata</name>
    <dbReference type="NCBI Taxonomy" id="2530387"/>
    <lineage>
        <taxon>Bacteria</taxon>
        <taxon>Bacillati</taxon>
        <taxon>Actinomycetota</taxon>
        <taxon>Actinomycetes</taxon>
        <taxon>Pseudonocardiales</taxon>
        <taxon>Pseudonocardiaceae</taxon>
        <taxon>Saccharopolyspora</taxon>
    </lineage>
</organism>
<evidence type="ECO:0000313" key="2">
    <source>
        <dbReference type="EMBL" id="TDD55522.1"/>
    </source>
</evidence>
<dbReference type="OrthoDB" id="3207931at2"/>
<keyword evidence="3" id="KW-1185">Reference proteome</keyword>
<gene>
    <name evidence="2" type="ORF">E1288_03475</name>
</gene>
<dbReference type="InterPro" id="IPR036291">
    <property type="entry name" value="NAD(P)-bd_dom_sf"/>
</dbReference>
<name>A0A4R4ZG84_9PSEU</name>
<dbReference type="AlphaFoldDB" id="A0A4R4ZG84"/>
<comment type="caution">
    <text evidence="2">The sequence shown here is derived from an EMBL/GenBank/DDBJ whole genome shotgun (WGS) entry which is preliminary data.</text>
</comment>
<reference evidence="2 3" key="1">
    <citation type="submission" date="2019-03" db="EMBL/GenBank/DDBJ databases">
        <title>Draft genome sequences of novel Actinobacteria.</title>
        <authorList>
            <person name="Sahin N."/>
            <person name="Ay H."/>
            <person name="Saygin H."/>
        </authorList>
    </citation>
    <scope>NUCLEOTIDE SEQUENCE [LARGE SCALE GENOMIC DNA]</scope>
    <source>
        <strain evidence="2 3">7K502</strain>
    </source>
</reference>
<dbReference type="Pfam" id="PF13460">
    <property type="entry name" value="NAD_binding_10"/>
    <property type="match status" value="1"/>
</dbReference>
<feature type="domain" description="NAD(P)-binding" evidence="1">
    <location>
        <begin position="6"/>
        <end position="182"/>
    </location>
</feature>
<dbReference type="Proteomes" id="UP000294947">
    <property type="component" value="Unassembled WGS sequence"/>
</dbReference>
<dbReference type="PANTHER" id="PTHR43162">
    <property type="match status" value="1"/>
</dbReference>
<evidence type="ECO:0000259" key="1">
    <source>
        <dbReference type="Pfam" id="PF13460"/>
    </source>
</evidence>
<proteinExistence type="predicted"/>
<dbReference type="InterPro" id="IPR051604">
    <property type="entry name" value="Ergot_Alk_Oxidoreductase"/>
</dbReference>
<sequence>MILVIGATGPVGSQVVGQLVERGAGVRALTRDPKGARFSSAVEVVGGDLGKPETLADAFAGVDRVFMLMPTFGAPETRTYDGHVAEAASRSGVSHLVRLSVIAAADDAADDPHTDYHRHGEQVVRDSGVGWTFLRPGQFMTNALSWAETIKEGYVREPYAHVKQTPIDPRDIAASAVAVLTSDGHEGKAYSLSGPDAISIEEQVAIIAEVTGRTIRTINVPPGVARAEWLNEGYPAGMVDGIMKHMADETGIHSQLFDTVAELTGRPAHTFAEWAKDNIEAFR</sequence>
<accession>A0A4R4ZG84</accession>
<dbReference type="Gene3D" id="3.90.25.10">
    <property type="entry name" value="UDP-galactose 4-epimerase, domain 1"/>
    <property type="match status" value="1"/>
</dbReference>
<dbReference type="PANTHER" id="PTHR43162:SF1">
    <property type="entry name" value="PRESTALK A DIFFERENTIATION PROTEIN A"/>
    <property type="match status" value="1"/>
</dbReference>
<dbReference type="InterPro" id="IPR016040">
    <property type="entry name" value="NAD(P)-bd_dom"/>
</dbReference>
<dbReference type="EMBL" id="SMKW01000003">
    <property type="protein sequence ID" value="TDD55522.1"/>
    <property type="molecule type" value="Genomic_DNA"/>
</dbReference>
<dbReference type="RefSeq" id="WP_132480592.1">
    <property type="nucleotide sequence ID" value="NZ_SMKW01000003.1"/>
</dbReference>
<protein>
    <submittedName>
        <fullName evidence="2">NAD-dependent epimerase/dehydratase family protein</fullName>
    </submittedName>
</protein>
<dbReference type="SUPFAM" id="SSF51735">
    <property type="entry name" value="NAD(P)-binding Rossmann-fold domains"/>
    <property type="match status" value="1"/>
</dbReference>